<name>A0A4R2RRH0_9FIRM</name>
<protein>
    <submittedName>
        <fullName evidence="11">RNA polymerase RpoN-/SigL-like sigma 54 subunit</fullName>
    </submittedName>
</protein>
<evidence type="ECO:0000256" key="4">
    <source>
        <dbReference type="ARBA" id="ARBA00022695"/>
    </source>
</evidence>
<keyword evidence="8" id="KW-0804">Transcription</keyword>
<evidence type="ECO:0000313" key="12">
    <source>
        <dbReference type="Proteomes" id="UP000294813"/>
    </source>
</evidence>
<evidence type="ECO:0000256" key="5">
    <source>
        <dbReference type="ARBA" id="ARBA00023015"/>
    </source>
</evidence>
<dbReference type="PIRSF" id="PIRSF000774">
    <property type="entry name" value="RpoN"/>
    <property type="match status" value="1"/>
</dbReference>
<keyword evidence="4" id="KW-0548">Nucleotidyltransferase</keyword>
<keyword evidence="3" id="KW-0808">Transferase</keyword>
<dbReference type="RefSeq" id="WP_131918780.1">
    <property type="nucleotide sequence ID" value="NZ_JAOQNU010000007.1"/>
</dbReference>
<dbReference type="InterPro" id="IPR007634">
    <property type="entry name" value="RNA_pol_sigma_54_DNA-bd"/>
</dbReference>
<organism evidence="11 12">
    <name type="scientific">Heliophilum fasciatum</name>
    <dbReference type="NCBI Taxonomy" id="35700"/>
    <lineage>
        <taxon>Bacteria</taxon>
        <taxon>Bacillati</taxon>
        <taxon>Bacillota</taxon>
        <taxon>Clostridia</taxon>
        <taxon>Eubacteriales</taxon>
        <taxon>Heliobacteriaceae</taxon>
        <taxon>Heliophilum</taxon>
    </lineage>
</organism>
<evidence type="ECO:0000256" key="1">
    <source>
        <dbReference type="ARBA" id="ARBA00008798"/>
    </source>
</evidence>
<dbReference type="InterPro" id="IPR038709">
    <property type="entry name" value="RpoN_core-bd_sf"/>
</dbReference>
<dbReference type="GO" id="GO:0000428">
    <property type="term" value="C:DNA-directed RNA polymerase complex"/>
    <property type="evidence" value="ECO:0007669"/>
    <property type="project" value="UniProtKB-KW"/>
</dbReference>
<proteinExistence type="inferred from homology"/>
<comment type="caution">
    <text evidence="11">The sequence shown here is derived from an EMBL/GenBank/DDBJ whole genome shotgun (WGS) entry which is preliminary data.</text>
</comment>
<dbReference type="GO" id="GO:0003677">
    <property type="term" value="F:DNA binding"/>
    <property type="evidence" value="ECO:0007669"/>
    <property type="project" value="UniProtKB-KW"/>
</dbReference>
<comment type="similarity">
    <text evidence="1">Belongs to the sigma-54 factor family.</text>
</comment>
<accession>A0A4R2RRH0</accession>
<evidence type="ECO:0000256" key="3">
    <source>
        <dbReference type="ARBA" id="ARBA00022679"/>
    </source>
</evidence>
<evidence type="ECO:0000313" key="11">
    <source>
        <dbReference type="EMBL" id="TCP65057.1"/>
    </source>
</evidence>
<dbReference type="EMBL" id="SLXT01000007">
    <property type="protein sequence ID" value="TCP65057.1"/>
    <property type="molecule type" value="Genomic_DNA"/>
</dbReference>
<keyword evidence="7" id="KW-0238">DNA-binding</keyword>
<evidence type="ECO:0000256" key="6">
    <source>
        <dbReference type="ARBA" id="ARBA00023082"/>
    </source>
</evidence>
<sequence length="449" mass="50506">MSFGFGLALEQSQKLMITQGLRQALAVLQMNTQELIGHVEQELLVNPLLEQDPLPPSDAPEPDFFPVDGAFRGMTGWREVAEAPDYENVITEEPSLFDFLTTQLHIAVPNGRECRIGEYLIGNIDDNGYLQCSISEATAALHVCEEEVARVLQIVQTFEPAGVGARSLAECLRIQFDQLGMLNPDLETFLHDHLEDLAAGRMTVIAKKLRLPVSEVQALAEAIRQMEPRPGRRFSRAGDVRMQRLDVMIERVAGEYVILVNDRDIPRIAVNSAYRSIYREAGKDDPDTKKYMEERYQAALGLIRSIEQRRLTLYKVVQTLVELQRDFFEQGLHALKPLNLLHVAERIGVHESTVSRAVANKWAATPWGTFELKMFFGSGVGQHCGGDMVAAESVKRTIREIVATEDTRQPLSDQRIAEQLQAQGINISRRTVAKYRDELGILGSTQRRR</sequence>
<evidence type="ECO:0000259" key="9">
    <source>
        <dbReference type="Pfam" id="PF04552"/>
    </source>
</evidence>
<dbReference type="GO" id="GO:0016987">
    <property type="term" value="F:sigma factor activity"/>
    <property type="evidence" value="ECO:0007669"/>
    <property type="project" value="UniProtKB-KW"/>
</dbReference>
<dbReference type="PANTHER" id="PTHR32248:SF4">
    <property type="entry name" value="RNA POLYMERASE SIGMA-54 FACTOR"/>
    <property type="match status" value="1"/>
</dbReference>
<feature type="domain" description="RNA polymerase sigma factor 54 core-binding" evidence="10">
    <location>
        <begin position="85"/>
        <end position="274"/>
    </location>
</feature>
<dbReference type="GO" id="GO:0001216">
    <property type="term" value="F:DNA-binding transcription activator activity"/>
    <property type="evidence" value="ECO:0007669"/>
    <property type="project" value="InterPro"/>
</dbReference>
<dbReference type="PROSITE" id="PS00718">
    <property type="entry name" value="SIGMA54_2"/>
    <property type="match status" value="1"/>
</dbReference>
<gene>
    <name evidence="11" type="ORF">EDD73_107130</name>
</gene>
<evidence type="ECO:0000256" key="8">
    <source>
        <dbReference type="ARBA" id="ARBA00023163"/>
    </source>
</evidence>
<dbReference type="Pfam" id="PF04552">
    <property type="entry name" value="Sigma54_DBD"/>
    <property type="match status" value="1"/>
</dbReference>
<dbReference type="PRINTS" id="PR00045">
    <property type="entry name" value="SIGMA54FCT"/>
</dbReference>
<dbReference type="PROSITE" id="PS50044">
    <property type="entry name" value="SIGMA54_3"/>
    <property type="match status" value="1"/>
</dbReference>
<dbReference type="OrthoDB" id="9814402at2"/>
<dbReference type="AlphaFoldDB" id="A0A4R2RRH0"/>
<dbReference type="Pfam" id="PF04963">
    <property type="entry name" value="Sigma54_CBD"/>
    <property type="match status" value="1"/>
</dbReference>
<dbReference type="GO" id="GO:0006352">
    <property type="term" value="P:DNA-templated transcription initiation"/>
    <property type="evidence" value="ECO:0007669"/>
    <property type="project" value="InterPro"/>
</dbReference>
<keyword evidence="2" id="KW-0240">DNA-directed RNA polymerase</keyword>
<dbReference type="Pfam" id="PF00309">
    <property type="entry name" value="Sigma54_AID"/>
    <property type="match status" value="1"/>
</dbReference>
<dbReference type="PANTHER" id="PTHR32248">
    <property type="entry name" value="RNA POLYMERASE SIGMA-54 FACTOR"/>
    <property type="match status" value="1"/>
</dbReference>
<dbReference type="NCBIfam" id="TIGR02395">
    <property type="entry name" value="rpoN_sigma"/>
    <property type="match status" value="1"/>
</dbReference>
<dbReference type="PROSITE" id="PS00717">
    <property type="entry name" value="SIGMA54_1"/>
    <property type="match status" value="1"/>
</dbReference>
<keyword evidence="5" id="KW-0805">Transcription regulation</keyword>
<dbReference type="InterPro" id="IPR007046">
    <property type="entry name" value="RNA_pol_sigma_54_core-bd"/>
</dbReference>
<evidence type="ECO:0000256" key="7">
    <source>
        <dbReference type="ARBA" id="ARBA00023125"/>
    </source>
</evidence>
<evidence type="ECO:0000259" key="10">
    <source>
        <dbReference type="Pfam" id="PF04963"/>
    </source>
</evidence>
<dbReference type="Gene3D" id="1.10.10.1330">
    <property type="entry name" value="RNA polymerase sigma-54 factor, core-binding domain"/>
    <property type="match status" value="1"/>
</dbReference>
<dbReference type="Gene3D" id="1.10.10.60">
    <property type="entry name" value="Homeodomain-like"/>
    <property type="match status" value="1"/>
</dbReference>
<reference evidence="11 12" key="1">
    <citation type="submission" date="2019-03" db="EMBL/GenBank/DDBJ databases">
        <title>Genomic Encyclopedia of Type Strains, Phase IV (KMG-IV): sequencing the most valuable type-strain genomes for metagenomic binning, comparative biology and taxonomic classification.</title>
        <authorList>
            <person name="Goeker M."/>
        </authorList>
    </citation>
    <scope>NUCLEOTIDE SEQUENCE [LARGE SCALE GENOMIC DNA]</scope>
    <source>
        <strain evidence="11 12">DSM 11170</strain>
    </source>
</reference>
<keyword evidence="6" id="KW-0731">Sigma factor</keyword>
<keyword evidence="12" id="KW-1185">Reference proteome</keyword>
<dbReference type="InterPro" id="IPR000394">
    <property type="entry name" value="RNA_pol_sigma_54"/>
</dbReference>
<evidence type="ECO:0000256" key="2">
    <source>
        <dbReference type="ARBA" id="ARBA00022478"/>
    </source>
</evidence>
<feature type="domain" description="RNA polymerase sigma factor 54 DNA-binding" evidence="9">
    <location>
        <begin position="290"/>
        <end position="449"/>
    </location>
</feature>
<dbReference type="GO" id="GO:0016779">
    <property type="term" value="F:nucleotidyltransferase activity"/>
    <property type="evidence" value="ECO:0007669"/>
    <property type="project" value="UniProtKB-KW"/>
</dbReference>
<dbReference type="Proteomes" id="UP000294813">
    <property type="component" value="Unassembled WGS sequence"/>
</dbReference>